<reference evidence="8 9" key="1">
    <citation type="journal article" date="2016" name="Genome Biol. Evol.">
        <title>Divergent and convergent evolution of fungal pathogenicity.</title>
        <authorList>
            <person name="Shang Y."/>
            <person name="Xiao G."/>
            <person name="Zheng P."/>
            <person name="Cen K."/>
            <person name="Zhan S."/>
            <person name="Wang C."/>
        </authorList>
    </citation>
    <scope>NUCLEOTIDE SEQUENCE [LARGE SCALE GENOMIC DNA]</scope>
    <source>
        <strain evidence="8 9">RCEF 2490</strain>
    </source>
</reference>
<keyword evidence="3" id="KW-0732">Signal</keyword>
<evidence type="ECO:0000313" key="9">
    <source>
        <dbReference type="Proteomes" id="UP000078544"/>
    </source>
</evidence>
<dbReference type="InterPro" id="IPR002889">
    <property type="entry name" value="WSC_carb-bd"/>
</dbReference>
<evidence type="ECO:0000256" key="3">
    <source>
        <dbReference type="ARBA" id="ARBA00022729"/>
    </source>
</evidence>
<keyword evidence="5" id="KW-0472">Membrane</keyword>
<accession>A0A167Y9R5</accession>
<dbReference type="Pfam" id="PF01822">
    <property type="entry name" value="WSC"/>
    <property type="match status" value="1"/>
</dbReference>
<evidence type="ECO:0000256" key="4">
    <source>
        <dbReference type="ARBA" id="ARBA00022989"/>
    </source>
</evidence>
<comment type="subcellular location">
    <subcellularLocation>
        <location evidence="1">Membrane</location>
        <topology evidence="1">Single-pass membrane protein</topology>
    </subcellularLocation>
</comment>
<organism evidence="8 9">
    <name type="scientific">Moelleriella libera RCEF 2490</name>
    <dbReference type="NCBI Taxonomy" id="1081109"/>
    <lineage>
        <taxon>Eukaryota</taxon>
        <taxon>Fungi</taxon>
        <taxon>Dikarya</taxon>
        <taxon>Ascomycota</taxon>
        <taxon>Pezizomycotina</taxon>
        <taxon>Sordariomycetes</taxon>
        <taxon>Hypocreomycetidae</taxon>
        <taxon>Hypocreales</taxon>
        <taxon>Clavicipitaceae</taxon>
        <taxon>Moelleriella</taxon>
    </lineage>
</organism>
<dbReference type="GO" id="GO:0005886">
    <property type="term" value="C:plasma membrane"/>
    <property type="evidence" value="ECO:0007669"/>
    <property type="project" value="TreeGrafter"/>
</dbReference>
<evidence type="ECO:0000256" key="6">
    <source>
        <dbReference type="ARBA" id="ARBA00023180"/>
    </source>
</evidence>
<evidence type="ECO:0000256" key="1">
    <source>
        <dbReference type="ARBA" id="ARBA00004167"/>
    </source>
</evidence>
<dbReference type="PANTHER" id="PTHR24269:SF16">
    <property type="entry name" value="PROTEIN SLG1"/>
    <property type="match status" value="1"/>
</dbReference>
<dbReference type="PROSITE" id="PS51212">
    <property type="entry name" value="WSC"/>
    <property type="match status" value="1"/>
</dbReference>
<evidence type="ECO:0000259" key="7">
    <source>
        <dbReference type="PROSITE" id="PS51212"/>
    </source>
</evidence>
<dbReference type="OrthoDB" id="5985073at2759"/>
<evidence type="ECO:0000256" key="5">
    <source>
        <dbReference type="ARBA" id="ARBA00023136"/>
    </source>
</evidence>
<protein>
    <submittedName>
        <fullName evidence="8">Carbohydrate-binding WSC</fullName>
    </submittedName>
</protein>
<dbReference type="AlphaFoldDB" id="A0A167Y9R5"/>
<proteinExistence type="predicted"/>
<keyword evidence="6" id="KW-0325">Glycoprotein</keyword>
<gene>
    <name evidence="8" type="ORF">AAL_06776</name>
</gene>
<dbReference type="Proteomes" id="UP000078544">
    <property type="component" value="Unassembled WGS sequence"/>
</dbReference>
<keyword evidence="9" id="KW-1185">Reference proteome</keyword>
<dbReference type="STRING" id="1081109.A0A167Y9R5"/>
<evidence type="ECO:0000256" key="2">
    <source>
        <dbReference type="ARBA" id="ARBA00022692"/>
    </source>
</evidence>
<sequence length="88" mass="10037">MTIEYCLQTCWMYNFAGVEYGRECWCGNKINLTPNGSTQPTRNATSTDCNFLCPGNQTEYCGAGVRLSMYTLKNSTLSKRLDWSLLWD</sequence>
<evidence type="ECO:0000313" key="8">
    <source>
        <dbReference type="EMBL" id="KZZ91035.1"/>
    </source>
</evidence>
<dbReference type="PANTHER" id="PTHR24269">
    <property type="entry name" value="KREMEN PROTEIN"/>
    <property type="match status" value="1"/>
</dbReference>
<keyword evidence="4" id="KW-1133">Transmembrane helix</keyword>
<feature type="domain" description="WSC" evidence="7">
    <location>
        <begin position="1"/>
        <end position="73"/>
    </location>
</feature>
<keyword evidence="2" id="KW-0812">Transmembrane</keyword>
<dbReference type="InterPro" id="IPR051836">
    <property type="entry name" value="Kremen_rcpt"/>
</dbReference>
<comment type="caution">
    <text evidence="8">The sequence shown here is derived from an EMBL/GenBank/DDBJ whole genome shotgun (WGS) entry which is preliminary data.</text>
</comment>
<name>A0A167Y9R5_9HYPO</name>
<dbReference type="EMBL" id="AZGY01000019">
    <property type="protein sequence ID" value="KZZ91035.1"/>
    <property type="molecule type" value="Genomic_DNA"/>
</dbReference>